<evidence type="ECO:0000256" key="7">
    <source>
        <dbReference type="RuleBase" id="RU364131"/>
    </source>
</evidence>
<organism evidence="9 10">
    <name type="scientific">Ranitomeya imitator</name>
    <name type="common">mimic poison frog</name>
    <dbReference type="NCBI Taxonomy" id="111125"/>
    <lineage>
        <taxon>Eukaryota</taxon>
        <taxon>Metazoa</taxon>
        <taxon>Chordata</taxon>
        <taxon>Craniata</taxon>
        <taxon>Vertebrata</taxon>
        <taxon>Euteleostomi</taxon>
        <taxon>Amphibia</taxon>
        <taxon>Batrachia</taxon>
        <taxon>Anura</taxon>
        <taxon>Neobatrachia</taxon>
        <taxon>Hyloidea</taxon>
        <taxon>Dendrobatidae</taxon>
        <taxon>Dendrobatinae</taxon>
        <taxon>Ranitomeya</taxon>
    </lineage>
</organism>
<comment type="caution">
    <text evidence="9">The sequence shown here is derived from an EMBL/GenBank/DDBJ whole genome shotgun (WGS) entry which is preliminary data.</text>
</comment>
<keyword evidence="3 7" id="KW-0813">Transport</keyword>
<keyword evidence="4 7" id="KW-0812">Transmembrane</keyword>
<feature type="region of interest" description="Disordered" evidence="8">
    <location>
        <begin position="120"/>
        <end position="141"/>
    </location>
</feature>
<comment type="subcellular location">
    <subcellularLocation>
        <location evidence="1">Membrane</location>
        <topology evidence="1">Single-pass membrane protein</topology>
    </subcellularLocation>
</comment>
<dbReference type="EMBL" id="CAUEEQ010025744">
    <property type="protein sequence ID" value="CAJ0946741.1"/>
    <property type="molecule type" value="Genomic_DNA"/>
</dbReference>
<evidence type="ECO:0000256" key="5">
    <source>
        <dbReference type="ARBA" id="ARBA00023065"/>
    </source>
</evidence>
<evidence type="ECO:0000256" key="1">
    <source>
        <dbReference type="ARBA" id="ARBA00004167"/>
    </source>
</evidence>
<keyword evidence="7" id="KW-1133">Transmembrane helix</keyword>
<evidence type="ECO:0000256" key="8">
    <source>
        <dbReference type="SAM" id="MobiDB-lite"/>
    </source>
</evidence>
<proteinExistence type="inferred from homology"/>
<keyword evidence="10" id="KW-1185">Reference proteome</keyword>
<evidence type="ECO:0000256" key="6">
    <source>
        <dbReference type="ARBA" id="ARBA00023136"/>
    </source>
</evidence>
<dbReference type="Proteomes" id="UP001176940">
    <property type="component" value="Unassembled WGS sequence"/>
</dbReference>
<keyword evidence="6 7" id="KW-0472">Membrane</keyword>
<gene>
    <name evidence="9" type="ORF">RIMI_LOCUS11399734</name>
</gene>
<dbReference type="Gene3D" id="1.20.5.780">
    <property type="entry name" value="Single helix bin"/>
    <property type="match status" value="1"/>
</dbReference>
<dbReference type="PROSITE" id="PS01310">
    <property type="entry name" value="FXYD"/>
    <property type="match status" value="1"/>
</dbReference>
<evidence type="ECO:0000256" key="4">
    <source>
        <dbReference type="ARBA" id="ARBA00022692"/>
    </source>
</evidence>
<dbReference type="InterPro" id="IPR000272">
    <property type="entry name" value="Ion-transport_regulator_FXYD"/>
</dbReference>
<sequence length="292" mass="31975">MWRVEEIAHGGTSSNVSRVSSSFFSSSCISPLRALRPHQSAALRLLGAPAYLDESIMISYMRNPSINKSVPPGLLLFILILPGSPASVTVTSPAAFAAPTLPDSSRPSAEDSGAQRTMLVYPDRSQNSSSDDPTDPPETTETAAGLETSAMFTSPNGGGSPKFTVTTRIPDEKLRKEHDVFTYDDRSLRTWGLICALILCVIGILVLTCEYLRGSKYDHIKDVAPFATCFLHIEHLTSITDFPLLPDPPVSSRTFNRERLIHCNKFVFIEQSKWKVSRNRAAENDKSAICAV</sequence>
<dbReference type="Pfam" id="PF02038">
    <property type="entry name" value="ATP1G1_PLM_MAT8"/>
    <property type="match status" value="1"/>
</dbReference>
<comment type="similarity">
    <text evidence="2 7">Belongs to the FXYD family.</text>
</comment>
<accession>A0ABN9LQA9</accession>
<reference evidence="9" key="1">
    <citation type="submission" date="2023-07" db="EMBL/GenBank/DDBJ databases">
        <authorList>
            <person name="Stuckert A."/>
        </authorList>
    </citation>
    <scope>NUCLEOTIDE SEQUENCE</scope>
</reference>
<dbReference type="InterPro" id="IPR047297">
    <property type="entry name" value="FXYD_motif"/>
</dbReference>
<evidence type="ECO:0000313" key="10">
    <source>
        <dbReference type="Proteomes" id="UP001176940"/>
    </source>
</evidence>
<evidence type="ECO:0000256" key="3">
    <source>
        <dbReference type="ARBA" id="ARBA00022448"/>
    </source>
</evidence>
<protein>
    <recommendedName>
        <fullName evidence="7">FXYD domain-containing ion transport regulator</fullName>
    </recommendedName>
</protein>
<evidence type="ECO:0000313" key="9">
    <source>
        <dbReference type="EMBL" id="CAJ0946741.1"/>
    </source>
</evidence>
<name>A0ABN9LQA9_9NEOB</name>
<keyword evidence="5 7" id="KW-0406">Ion transport</keyword>
<feature type="transmembrane region" description="Helical" evidence="7">
    <location>
        <begin position="191"/>
        <end position="212"/>
    </location>
</feature>
<evidence type="ECO:0000256" key="2">
    <source>
        <dbReference type="ARBA" id="ARBA00005948"/>
    </source>
</evidence>